<dbReference type="PROSITE" id="PS00211">
    <property type="entry name" value="ABC_TRANSPORTER_1"/>
    <property type="match status" value="1"/>
</dbReference>
<evidence type="ECO:0000256" key="4">
    <source>
        <dbReference type="ARBA" id="ARBA00022840"/>
    </source>
</evidence>
<evidence type="ECO:0000256" key="1">
    <source>
        <dbReference type="ARBA" id="ARBA00011054"/>
    </source>
</evidence>
<evidence type="ECO:0000256" key="3">
    <source>
        <dbReference type="ARBA" id="ARBA00022741"/>
    </source>
</evidence>
<name>A0A430QDR9_SCHBO</name>
<dbReference type="CDD" id="cd03221">
    <property type="entry name" value="ABCF_EF-3"/>
    <property type="match status" value="2"/>
</dbReference>
<evidence type="ECO:0000256" key="5">
    <source>
        <dbReference type="SAM" id="MobiDB-lite"/>
    </source>
</evidence>
<dbReference type="SUPFAM" id="SSF52540">
    <property type="entry name" value="P-loop containing nucleoside triphosphate hydrolases"/>
    <property type="match status" value="2"/>
</dbReference>
<keyword evidence="2" id="KW-0677">Repeat</keyword>
<comment type="similarity">
    <text evidence="1">Belongs to the ABC transporter superfamily. ABCF family. EF3 subfamily.</text>
</comment>
<dbReference type="InterPro" id="IPR017871">
    <property type="entry name" value="ABC_transporter-like_CS"/>
</dbReference>
<feature type="domain" description="ABC transporter" evidence="6">
    <location>
        <begin position="114"/>
        <end position="355"/>
    </location>
</feature>
<dbReference type="AlphaFoldDB" id="A0A430QDR9"/>
<organism evidence="7 8">
    <name type="scientific">Schistosoma bovis</name>
    <name type="common">Blood fluke</name>
    <dbReference type="NCBI Taxonomy" id="6184"/>
    <lineage>
        <taxon>Eukaryota</taxon>
        <taxon>Metazoa</taxon>
        <taxon>Spiralia</taxon>
        <taxon>Lophotrochozoa</taxon>
        <taxon>Platyhelminthes</taxon>
        <taxon>Trematoda</taxon>
        <taxon>Digenea</taxon>
        <taxon>Strigeidida</taxon>
        <taxon>Schistosomatoidea</taxon>
        <taxon>Schistosomatidae</taxon>
        <taxon>Schistosoma</taxon>
    </lineage>
</organism>
<comment type="caution">
    <text evidence="7">The sequence shown here is derived from an EMBL/GenBank/DDBJ whole genome shotgun (WGS) entry which is preliminary data.</text>
</comment>
<dbReference type="Pfam" id="PF12848">
    <property type="entry name" value="ABC_tran_Xtn"/>
    <property type="match status" value="1"/>
</dbReference>
<dbReference type="InterPro" id="IPR032781">
    <property type="entry name" value="ABC_tran_Xtn"/>
</dbReference>
<protein>
    <submittedName>
        <fullName evidence="7">ATP-binding cassette, subfamily F, member 2</fullName>
    </submittedName>
</protein>
<dbReference type="STRING" id="6184.A0A430QDR9"/>
<accession>A0A430QDR9</accession>
<keyword evidence="8" id="KW-1185">Reference proteome</keyword>
<dbReference type="Gene3D" id="3.40.50.300">
    <property type="entry name" value="P-loop containing nucleotide triphosphate hydrolases"/>
    <property type="match status" value="2"/>
</dbReference>
<evidence type="ECO:0000259" key="6">
    <source>
        <dbReference type="PROSITE" id="PS50893"/>
    </source>
</evidence>
<dbReference type="InterPro" id="IPR003439">
    <property type="entry name" value="ABC_transporter-like_ATP-bd"/>
</dbReference>
<dbReference type="FunFam" id="3.40.50.300:FF:000683">
    <property type="entry name" value="Abc transporter f family member 1"/>
    <property type="match status" value="1"/>
</dbReference>
<feature type="compositionally biased region" description="Polar residues" evidence="5">
    <location>
        <begin position="24"/>
        <end position="33"/>
    </location>
</feature>
<dbReference type="PANTHER" id="PTHR19211:SF15">
    <property type="entry name" value="ATP-BINDING CASSETTE SUB-FAMILY F MEMBER 2"/>
    <property type="match status" value="1"/>
</dbReference>
<reference evidence="7 8" key="1">
    <citation type="journal article" date="2019" name="PLoS Pathog.">
        <title>Genome sequence of the bovine parasite Schistosoma bovis Tanzania.</title>
        <authorList>
            <person name="Oey H."/>
            <person name="Zakrzewski M."/>
            <person name="Gobert G."/>
            <person name="Gravermann K."/>
            <person name="Stoye J."/>
            <person name="Jones M."/>
            <person name="Mcmanus D."/>
            <person name="Krause L."/>
        </authorList>
    </citation>
    <scope>NUCLEOTIDE SEQUENCE [LARGE SCALE GENOMIC DNA]</scope>
    <source>
        <strain evidence="7 8">TAN1997</strain>
    </source>
</reference>
<dbReference type="GO" id="GO:0016887">
    <property type="term" value="F:ATP hydrolysis activity"/>
    <property type="evidence" value="ECO:0007669"/>
    <property type="project" value="InterPro"/>
</dbReference>
<proteinExistence type="inferred from homology"/>
<feature type="compositionally biased region" description="Polar residues" evidence="5">
    <location>
        <begin position="45"/>
        <end position="60"/>
    </location>
</feature>
<dbReference type="PROSITE" id="PS50893">
    <property type="entry name" value="ABC_TRANSPORTER_2"/>
    <property type="match status" value="2"/>
</dbReference>
<dbReference type="InterPro" id="IPR003593">
    <property type="entry name" value="AAA+_ATPase"/>
</dbReference>
<feature type="region of interest" description="Disordered" evidence="5">
    <location>
        <begin position="1"/>
        <end position="70"/>
    </location>
</feature>
<dbReference type="Pfam" id="PF00005">
    <property type="entry name" value="ABC_tran"/>
    <property type="match status" value="2"/>
</dbReference>
<dbReference type="EMBL" id="QMKO01001893">
    <property type="protein sequence ID" value="RTG85879.1"/>
    <property type="molecule type" value="Genomic_DNA"/>
</dbReference>
<keyword evidence="3" id="KW-0547">Nucleotide-binding</keyword>
<gene>
    <name evidence="7" type="ORF">DC041_0008270</name>
</gene>
<evidence type="ECO:0000313" key="8">
    <source>
        <dbReference type="Proteomes" id="UP000290809"/>
    </source>
</evidence>
<keyword evidence="4 7" id="KW-0067">ATP-binding</keyword>
<dbReference type="Proteomes" id="UP000290809">
    <property type="component" value="Unassembled WGS sequence"/>
</dbReference>
<feature type="compositionally biased region" description="Basic and acidic residues" evidence="5">
    <location>
        <begin position="1"/>
        <end position="15"/>
    </location>
</feature>
<feature type="domain" description="ABC transporter" evidence="6">
    <location>
        <begin position="426"/>
        <end position="654"/>
    </location>
</feature>
<evidence type="ECO:0000313" key="7">
    <source>
        <dbReference type="EMBL" id="RTG85879.1"/>
    </source>
</evidence>
<evidence type="ECO:0000256" key="2">
    <source>
        <dbReference type="ARBA" id="ARBA00022737"/>
    </source>
</evidence>
<dbReference type="SMART" id="SM00382">
    <property type="entry name" value="AAA"/>
    <property type="match status" value="2"/>
</dbReference>
<dbReference type="GO" id="GO:0005524">
    <property type="term" value="F:ATP binding"/>
    <property type="evidence" value="ECO:0007669"/>
    <property type="project" value="UniProtKB-KW"/>
</dbReference>
<dbReference type="InterPro" id="IPR050611">
    <property type="entry name" value="ABCF"/>
</dbReference>
<sequence>MPSEDKKKKAQAKKDAVKKRNQKQTRSVSTVLDNESDVKTDKETNSTSQNGLLSQSSNHNQIRDDDFVGSDDENKEVHQALVETLECLDLVSERVAAYRSVTGVLASHPEARDVQFSNLSITFHGKALLADTRLELNNGRRYGLIGSNGCGKSTLLAVIANGELPVPSHIDIFLLQREMAPTNKTALECVMEVDEERVRLEQEAAQLALDDDPETHERLLEVYQRLDHLDADKAEAKAAELLHGLGFTAEMQKKEVRHFSGGWRMRIALARALFVRPALLLLDEPTNHLDLNACVWLERQLVNYPRCLVIISHSQDFLNGVCNHIILMNKQKLTYFGGNYDQYVRTRCELEENQMKRFKWEQDQIASMKDYIARFGHGNKKMARQAQSKEKVLQKMVAGGLAERVEGDKTLTFYFPDPGKIPPPVIQVHQVSFRYGPDKPWIYRNIDLAIDLDRRVALVGPNGAGKSTLLKYCMLPEQIYFVLNSLQLDPTDGLVRRHSHVRMGRYHQHLHEMLDINMSPVDWMMQCYPEIKERDDMRKLLGRYGLSGPQQVCPIRTLSDGQRCRIIFAWLAQKAPHLLLLDEPTNHLDIETIDSLAEAIDNFEGGLLLVSHDFRLISQVAKEIWVCENGTVTPWEGDIFSYKKHLMRSVLNESQ</sequence>
<dbReference type="FunFam" id="3.40.50.300:FF:000104">
    <property type="entry name" value="ATP-binding cassette sub-family F member 3"/>
    <property type="match status" value="1"/>
</dbReference>
<dbReference type="PANTHER" id="PTHR19211">
    <property type="entry name" value="ATP-BINDING TRANSPORT PROTEIN-RELATED"/>
    <property type="match status" value="1"/>
</dbReference>
<dbReference type="InterPro" id="IPR027417">
    <property type="entry name" value="P-loop_NTPase"/>
</dbReference>